<proteinExistence type="predicted"/>
<feature type="non-terminal residue" evidence="1">
    <location>
        <position position="1"/>
    </location>
</feature>
<keyword evidence="2" id="KW-1185">Reference proteome</keyword>
<reference evidence="1" key="2">
    <citation type="submission" date="2023-05" db="EMBL/GenBank/DDBJ databases">
        <authorList>
            <person name="Fouks B."/>
        </authorList>
    </citation>
    <scope>NUCLEOTIDE SEQUENCE</scope>
    <source>
        <strain evidence="1">Stay&amp;Tobe</strain>
        <tissue evidence="1">Testes</tissue>
    </source>
</reference>
<name>A0AAD7ZJI3_DIPPU</name>
<feature type="non-terminal residue" evidence="1">
    <location>
        <position position="51"/>
    </location>
</feature>
<dbReference type="AlphaFoldDB" id="A0AAD7ZJI3"/>
<evidence type="ECO:0000313" key="2">
    <source>
        <dbReference type="Proteomes" id="UP001233999"/>
    </source>
</evidence>
<dbReference type="EMBL" id="JASPKZ010008050">
    <property type="protein sequence ID" value="KAJ9581033.1"/>
    <property type="molecule type" value="Genomic_DNA"/>
</dbReference>
<reference evidence="1" key="1">
    <citation type="journal article" date="2023" name="IScience">
        <title>Live-bearing cockroach genome reveals convergent evolutionary mechanisms linked to viviparity in insects and beyond.</title>
        <authorList>
            <person name="Fouks B."/>
            <person name="Harrison M.C."/>
            <person name="Mikhailova A.A."/>
            <person name="Marchal E."/>
            <person name="English S."/>
            <person name="Carruthers M."/>
            <person name="Jennings E.C."/>
            <person name="Chiamaka E.L."/>
            <person name="Frigard R.A."/>
            <person name="Pippel M."/>
            <person name="Attardo G.M."/>
            <person name="Benoit J.B."/>
            <person name="Bornberg-Bauer E."/>
            <person name="Tobe S.S."/>
        </authorList>
    </citation>
    <scope>NUCLEOTIDE SEQUENCE</scope>
    <source>
        <strain evidence="1">Stay&amp;Tobe</strain>
    </source>
</reference>
<gene>
    <name evidence="1" type="ORF">L9F63_023787</name>
</gene>
<organism evidence="1 2">
    <name type="scientific">Diploptera punctata</name>
    <name type="common">Pacific beetle cockroach</name>
    <dbReference type="NCBI Taxonomy" id="6984"/>
    <lineage>
        <taxon>Eukaryota</taxon>
        <taxon>Metazoa</taxon>
        <taxon>Ecdysozoa</taxon>
        <taxon>Arthropoda</taxon>
        <taxon>Hexapoda</taxon>
        <taxon>Insecta</taxon>
        <taxon>Pterygota</taxon>
        <taxon>Neoptera</taxon>
        <taxon>Polyneoptera</taxon>
        <taxon>Dictyoptera</taxon>
        <taxon>Blattodea</taxon>
        <taxon>Blaberoidea</taxon>
        <taxon>Blaberidae</taxon>
        <taxon>Diplopterinae</taxon>
        <taxon>Diploptera</taxon>
    </lineage>
</organism>
<evidence type="ECO:0000313" key="1">
    <source>
        <dbReference type="EMBL" id="KAJ9581033.1"/>
    </source>
</evidence>
<accession>A0AAD7ZJI3</accession>
<protein>
    <submittedName>
        <fullName evidence="1">Uncharacterized protein</fullName>
    </submittedName>
</protein>
<comment type="caution">
    <text evidence="1">The sequence shown here is derived from an EMBL/GenBank/DDBJ whole genome shotgun (WGS) entry which is preliminary data.</text>
</comment>
<sequence>FIMHILVTSSKARYLHQSNHCKSAHRIGSTPFADSGVPQYQFLHPASYFSG</sequence>
<dbReference type="Proteomes" id="UP001233999">
    <property type="component" value="Unassembled WGS sequence"/>
</dbReference>